<feature type="signal peptide" evidence="5">
    <location>
        <begin position="1"/>
        <end position="22"/>
    </location>
</feature>
<accession>A0A484FWQ9</accession>
<evidence type="ECO:0000256" key="1">
    <source>
        <dbReference type="ARBA" id="ARBA00009520"/>
    </source>
</evidence>
<keyword evidence="2" id="KW-0843">Virulence</keyword>
<dbReference type="PROSITE" id="PS50026">
    <property type="entry name" value="EGF_3"/>
    <property type="match status" value="1"/>
</dbReference>
<dbReference type="OrthoDB" id="6130531at2759"/>
<dbReference type="PROSITE" id="PS01186">
    <property type="entry name" value="EGF_2"/>
    <property type="match status" value="1"/>
</dbReference>
<gene>
    <name evidence="7" type="ORF">Cob_v004904</name>
</gene>
<dbReference type="CDD" id="cd08994">
    <property type="entry name" value="GH43_62_32_68_117_130-like"/>
    <property type="match status" value="1"/>
</dbReference>
<evidence type="ECO:0000256" key="2">
    <source>
        <dbReference type="ARBA" id="ARBA00023026"/>
    </source>
</evidence>
<dbReference type="STRING" id="1213857.A0A484FWQ9"/>
<keyword evidence="8" id="KW-1185">Reference proteome</keyword>
<comment type="similarity">
    <text evidence="1">Belongs to the Necrosis inducing protein (NPP1) family.</text>
</comment>
<reference evidence="8" key="2">
    <citation type="journal article" date="2019" name="Mol. Plant Microbe Interact.">
        <title>Genome sequence resources for four phytopathogenic fungi from the Colletotrichum orbiculare species complex.</title>
        <authorList>
            <person name="Gan P."/>
            <person name="Tsushima A."/>
            <person name="Narusaka M."/>
            <person name="Narusaka Y."/>
            <person name="Takano Y."/>
            <person name="Kubo Y."/>
            <person name="Shirasu K."/>
        </authorList>
    </citation>
    <scope>GENOME REANNOTATION</scope>
    <source>
        <strain evidence="8">104-T / ATCC 96160 / CBS 514.97 / LARS 414 / MAFF 240422</strain>
    </source>
</reference>
<dbReference type="InterPro" id="IPR023296">
    <property type="entry name" value="Glyco_hydro_beta-prop_sf"/>
</dbReference>
<feature type="region of interest" description="Disordered" evidence="4">
    <location>
        <begin position="447"/>
        <end position="467"/>
    </location>
</feature>
<dbReference type="AlphaFoldDB" id="A0A484FWQ9"/>
<dbReference type="Pfam" id="PF05630">
    <property type="entry name" value="NPP1"/>
    <property type="match status" value="1"/>
</dbReference>
<protein>
    <recommendedName>
        <fullName evidence="6">EGF-like domain-containing protein</fullName>
    </recommendedName>
</protein>
<name>A0A484FWQ9_COLOR</name>
<dbReference type="PANTHER" id="PTHR33657">
    <property type="entry name" value="DOMAIN PROTEIN, PUTATIVE (AFU_ORTHOLOGUE AFUA_5G00600)-RELATED"/>
    <property type="match status" value="1"/>
</dbReference>
<evidence type="ECO:0000259" key="6">
    <source>
        <dbReference type="PROSITE" id="PS50026"/>
    </source>
</evidence>
<feature type="disulfide bond" evidence="3">
    <location>
        <begin position="43"/>
        <end position="52"/>
    </location>
</feature>
<dbReference type="Pfam" id="PF23106">
    <property type="entry name" value="EGF_Teneurin"/>
    <property type="match status" value="1"/>
</dbReference>
<feature type="chain" id="PRO_5019862699" description="EGF-like domain-containing protein" evidence="5">
    <location>
        <begin position="23"/>
        <end position="614"/>
    </location>
</feature>
<keyword evidence="3" id="KW-0245">EGF-like domain</keyword>
<comment type="caution">
    <text evidence="7">The sequence shown here is derived from an EMBL/GenBank/DDBJ whole genome shotgun (WGS) entry which is preliminary data.</text>
</comment>
<evidence type="ECO:0000313" key="7">
    <source>
        <dbReference type="EMBL" id="TDZ22296.1"/>
    </source>
</evidence>
<dbReference type="InterPro" id="IPR000742">
    <property type="entry name" value="EGF"/>
</dbReference>
<proteinExistence type="inferred from homology"/>
<dbReference type="CDD" id="cd00053">
    <property type="entry name" value="EGF"/>
    <property type="match status" value="1"/>
</dbReference>
<keyword evidence="5" id="KW-0732">Signal</keyword>
<sequence length="614" mass="68396">MRRSRLFRLLATLLSGLQAVDGCATDDDCSLNGVCSSSRTCVCDPGWRSADCSELDLQPVERWTGYNHTNATGADFYKQGAGNSSWGGHIIQDREDTGLFHLITSQISHGCGLAGWRPFSTVIRAESRTGPRGPYSYAQTLFSTFHHNPTTIWSPADEKFLIYFIGRDVEVGDVCRSQKWNNTISVSSSPDLREWTTPIPQVVNVTNPAPWPLWSPENPTREILLAVEKNNIYRADDFAAPHELVVEPRNTERSEDPFLWRDKRGHWHILVHHMIDIAEGRKGPRVGAHAFAREWEGPWTYNNKTLAYNTTVEFTDGEKLEYYRRERPKLFFSDDGSMTPLYLLNGVQEFNKSGSYTLPGKPDFSSVIFHLPSLHSEYSSPSSLPVQQCAPPENILNRRGTVPHDSLTPSAQKVQDNDVGRAIDRFNPLLHIAHGCQPYTAVNDAGDTSGGLKPSGKSDGGCKDTSKGQTYARAAAQGDKLAIMYAWYFPKDQPIDEVGKGSHRHDWEGIVVFLDNLTDPNPGIVGGAASGHGLFKKTTAPQREGDRVKVEYFTQVLFNHELQFTNTTGRVYPVLDWDAMQPAMQEGLTKTNFGSANVPFKDGNFESNLEKAAL</sequence>
<feature type="domain" description="EGF-like" evidence="6">
    <location>
        <begin position="19"/>
        <end position="53"/>
    </location>
</feature>
<keyword evidence="3" id="KW-1015">Disulfide bond</keyword>
<dbReference type="Gene3D" id="2.60.120.260">
    <property type="entry name" value="Galactose-binding domain-like"/>
    <property type="match status" value="1"/>
</dbReference>
<dbReference type="SUPFAM" id="SSF75005">
    <property type="entry name" value="Arabinanase/levansucrase/invertase"/>
    <property type="match status" value="1"/>
</dbReference>
<dbReference type="PANTHER" id="PTHR33657:SF8">
    <property type="entry name" value="DOMAIN PROTEIN, PUTATIVE (AFU_ORTHOLOGUE AFUA_5G00600)-RELATED"/>
    <property type="match status" value="1"/>
</dbReference>
<dbReference type="InterPro" id="IPR008701">
    <property type="entry name" value="NPP1"/>
</dbReference>
<reference evidence="8" key="1">
    <citation type="journal article" date="2013" name="New Phytol.">
        <title>Comparative genomic and transcriptomic analyses reveal the hemibiotrophic stage shift of Colletotrichum fungi.</title>
        <authorList>
            <person name="Gan P."/>
            <person name="Ikeda K."/>
            <person name="Irieda H."/>
            <person name="Narusaka M."/>
            <person name="O'Connell R.J."/>
            <person name="Narusaka Y."/>
            <person name="Takano Y."/>
            <person name="Kubo Y."/>
            <person name="Shirasu K."/>
        </authorList>
    </citation>
    <scope>NUCLEOTIDE SEQUENCE [LARGE SCALE GENOMIC DNA]</scope>
    <source>
        <strain evidence="8">104-T / ATCC 96160 / CBS 514.97 / LARS 414 / MAFF 240422</strain>
    </source>
</reference>
<organism evidence="7 8">
    <name type="scientific">Colletotrichum orbiculare (strain 104-T / ATCC 96160 / CBS 514.97 / LARS 414 / MAFF 240422)</name>
    <name type="common">Cucumber anthracnose fungus</name>
    <name type="synonym">Colletotrichum lagenarium</name>
    <dbReference type="NCBI Taxonomy" id="1213857"/>
    <lineage>
        <taxon>Eukaryota</taxon>
        <taxon>Fungi</taxon>
        <taxon>Dikarya</taxon>
        <taxon>Ascomycota</taxon>
        <taxon>Pezizomycotina</taxon>
        <taxon>Sordariomycetes</taxon>
        <taxon>Hypocreomycetidae</taxon>
        <taxon>Glomerellales</taxon>
        <taxon>Glomerellaceae</taxon>
        <taxon>Colletotrichum</taxon>
        <taxon>Colletotrichum orbiculare species complex</taxon>
    </lineage>
</organism>
<evidence type="ECO:0000256" key="4">
    <source>
        <dbReference type="SAM" id="MobiDB-lite"/>
    </source>
</evidence>
<evidence type="ECO:0000256" key="5">
    <source>
        <dbReference type="SAM" id="SignalP"/>
    </source>
</evidence>
<evidence type="ECO:0000313" key="8">
    <source>
        <dbReference type="Proteomes" id="UP000014480"/>
    </source>
</evidence>
<evidence type="ECO:0000256" key="3">
    <source>
        <dbReference type="PROSITE-ProRule" id="PRU00076"/>
    </source>
</evidence>
<comment type="caution">
    <text evidence="3">Lacks conserved residue(s) required for the propagation of feature annotation.</text>
</comment>
<dbReference type="Proteomes" id="UP000014480">
    <property type="component" value="Unassembled WGS sequence"/>
</dbReference>
<dbReference type="EMBL" id="AMCV02000011">
    <property type="protein sequence ID" value="TDZ22296.1"/>
    <property type="molecule type" value="Genomic_DNA"/>
</dbReference>